<dbReference type="OrthoDB" id="1306014at2759"/>
<evidence type="ECO:0000256" key="5">
    <source>
        <dbReference type="ARBA" id="ARBA00023242"/>
    </source>
</evidence>
<gene>
    <name evidence="10" type="ORF">UV8b_01743</name>
</gene>
<dbReference type="RefSeq" id="XP_042995175.1">
    <property type="nucleotide sequence ID" value="XM_043139241.1"/>
</dbReference>
<dbReference type="SMART" id="SM00355">
    <property type="entry name" value="ZnF_C2H2"/>
    <property type="match status" value="2"/>
</dbReference>
<evidence type="ECO:0000256" key="4">
    <source>
        <dbReference type="ARBA" id="ARBA00022833"/>
    </source>
</evidence>
<dbReference type="AlphaFoldDB" id="A0A8E5HLI1"/>
<feature type="domain" description="C2H2-type" evidence="8">
    <location>
        <begin position="42"/>
        <end position="65"/>
    </location>
</feature>
<dbReference type="EMBL" id="CP072753">
    <property type="protein sequence ID" value="QUC17502.1"/>
    <property type="molecule type" value="Genomic_DNA"/>
</dbReference>
<evidence type="ECO:0008006" key="12">
    <source>
        <dbReference type="Google" id="ProtNLM"/>
    </source>
</evidence>
<feature type="region of interest" description="Disordered" evidence="7">
    <location>
        <begin position="254"/>
        <end position="285"/>
    </location>
</feature>
<evidence type="ECO:0000259" key="8">
    <source>
        <dbReference type="PROSITE" id="PS50157"/>
    </source>
</evidence>
<dbReference type="InterPro" id="IPR013087">
    <property type="entry name" value="Znf_C2H2_type"/>
</dbReference>
<evidence type="ECO:0000313" key="11">
    <source>
        <dbReference type="Proteomes" id="UP000027002"/>
    </source>
</evidence>
<feature type="domain" description="BED-type" evidence="9">
    <location>
        <begin position="13"/>
        <end position="72"/>
    </location>
</feature>
<evidence type="ECO:0000256" key="2">
    <source>
        <dbReference type="ARBA" id="ARBA00022723"/>
    </source>
</evidence>
<protein>
    <recommendedName>
        <fullName evidence="12">RING-6 like protein</fullName>
    </recommendedName>
</protein>
<keyword evidence="3 6" id="KW-0863">Zinc-finger</keyword>
<keyword evidence="4" id="KW-0862">Zinc</keyword>
<evidence type="ECO:0000256" key="1">
    <source>
        <dbReference type="ARBA" id="ARBA00004123"/>
    </source>
</evidence>
<sequence length="308" mass="33537">MGQKKRGHPDVEEVLARPWCYYCERDFEDLKLLISHQKAKHFKCDRCGRRLNTAGGLSVHLNQVHKETLSQVENALPNRQGLEVEIFGMEGIPQEALDQHRNRIIQNFYQAQEDRRIATGNPASGQAMPRKKIKMEASEDLLKRLAEFRAQKKAGVGNPGAEAAAAAADAPAPAAPTLPGNQQQAAVQSAYAGQPSYGFSATESLPARPPGAGLGSTALPQRPPQGAGHWPQQAVAAAGQGDDIDQLIRMAEAGVRPAQPQEAEETSEKKGKREKDKKGRMVYDDAEFSPEERMAVLPRYAFVAEVGA</sequence>
<dbReference type="PANTHER" id="PTHR23215:SF0">
    <property type="entry name" value="BUB3-INTERACTING AND GLEBS MOTIF-CONTAINING PROTEIN ZNF207"/>
    <property type="match status" value="1"/>
</dbReference>
<reference evidence="10" key="1">
    <citation type="submission" date="2020-03" db="EMBL/GenBank/DDBJ databases">
        <title>A mixture of massive structural variations and highly conserved coding sequences in Ustilaginoidea virens genome.</title>
        <authorList>
            <person name="Zhang K."/>
            <person name="Zhao Z."/>
            <person name="Zhang Z."/>
            <person name="Li Y."/>
            <person name="Hsiang T."/>
            <person name="Sun W."/>
        </authorList>
    </citation>
    <scope>NUCLEOTIDE SEQUENCE</scope>
    <source>
        <strain evidence="10">UV-8b</strain>
    </source>
</reference>
<keyword evidence="2" id="KW-0479">Metal-binding</keyword>
<dbReference type="PROSITE" id="PS00028">
    <property type="entry name" value="ZINC_FINGER_C2H2_1"/>
    <property type="match status" value="1"/>
</dbReference>
<dbReference type="PROSITE" id="PS50808">
    <property type="entry name" value="ZF_BED"/>
    <property type="match status" value="1"/>
</dbReference>
<dbReference type="Proteomes" id="UP000027002">
    <property type="component" value="Chromosome 1"/>
</dbReference>
<dbReference type="SUPFAM" id="SSF57667">
    <property type="entry name" value="beta-beta-alpha zinc fingers"/>
    <property type="match status" value="1"/>
</dbReference>
<feature type="region of interest" description="Disordered" evidence="7">
    <location>
        <begin position="200"/>
        <end position="229"/>
    </location>
</feature>
<keyword evidence="5" id="KW-0539">Nucleus</keyword>
<comment type="subcellular location">
    <subcellularLocation>
        <location evidence="1">Nucleus</location>
    </subcellularLocation>
</comment>
<feature type="compositionally biased region" description="Basic and acidic residues" evidence="7">
    <location>
        <begin position="266"/>
        <end position="283"/>
    </location>
</feature>
<keyword evidence="11" id="KW-1185">Reference proteome</keyword>
<proteinExistence type="predicted"/>
<dbReference type="KEGG" id="uvi:66062521"/>
<organism evidence="10 11">
    <name type="scientific">Ustilaginoidea virens</name>
    <name type="common">Rice false smut fungus</name>
    <name type="synonym">Villosiclava virens</name>
    <dbReference type="NCBI Taxonomy" id="1159556"/>
    <lineage>
        <taxon>Eukaryota</taxon>
        <taxon>Fungi</taxon>
        <taxon>Dikarya</taxon>
        <taxon>Ascomycota</taxon>
        <taxon>Pezizomycotina</taxon>
        <taxon>Sordariomycetes</taxon>
        <taxon>Hypocreomycetidae</taxon>
        <taxon>Hypocreales</taxon>
        <taxon>Clavicipitaceae</taxon>
        <taxon>Ustilaginoidea</taxon>
    </lineage>
</organism>
<dbReference type="GO" id="GO:0003677">
    <property type="term" value="F:DNA binding"/>
    <property type="evidence" value="ECO:0007669"/>
    <property type="project" value="InterPro"/>
</dbReference>
<evidence type="ECO:0000256" key="3">
    <source>
        <dbReference type="ARBA" id="ARBA00022771"/>
    </source>
</evidence>
<name>A0A8E5HLI1_USTVR</name>
<accession>A0A8E5HLI1</accession>
<dbReference type="InterPro" id="IPR003656">
    <property type="entry name" value="Znf_BED"/>
</dbReference>
<dbReference type="PANTHER" id="PTHR23215">
    <property type="entry name" value="ZINC FINGER PROTEIN 207"/>
    <property type="match status" value="1"/>
</dbReference>
<dbReference type="CDD" id="cd20908">
    <property type="entry name" value="SUF4-like"/>
    <property type="match status" value="1"/>
</dbReference>
<evidence type="ECO:0000313" key="10">
    <source>
        <dbReference type="EMBL" id="QUC17502.1"/>
    </source>
</evidence>
<dbReference type="PROSITE" id="PS50157">
    <property type="entry name" value="ZINC_FINGER_C2H2_2"/>
    <property type="match status" value="1"/>
</dbReference>
<dbReference type="InterPro" id="IPR036236">
    <property type="entry name" value="Znf_C2H2_sf"/>
</dbReference>
<evidence type="ECO:0000259" key="9">
    <source>
        <dbReference type="PROSITE" id="PS50808"/>
    </source>
</evidence>
<dbReference type="Gene3D" id="3.30.160.60">
    <property type="entry name" value="Classic Zinc Finger"/>
    <property type="match status" value="1"/>
</dbReference>
<dbReference type="GO" id="GO:0005634">
    <property type="term" value="C:nucleus"/>
    <property type="evidence" value="ECO:0007669"/>
    <property type="project" value="UniProtKB-SubCell"/>
</dbReference>
<dbReference type="GO" id="GO:0008270">
    <property type="term" value="F:zinc ion binding"/>
    <property type="evidence" value="ECO:0007669"/>
    <property type="project" value="UniProtKB-KW"/>
</dbReference>
<evidence type="ECO:0000256" key="6">
    <source>
        <dbReference type="PROSITE-ProRule" id="PRU00042"/>
    </source>
</evidence>
<dbReference type="GeneID" id="66062521"/>
<dbReference type="FunFam" id="3.30.160.60:FF:000354">
    <property type="entry name" value="C2H2 finger domain-containing protein"/>
    <property type="match status" value="1"/>
</dbReference>
<evidence type="ECO:0000256" key="7">
    <source>
        <dbReference type="SAM" id="MobiDB-lite"/>
    </source>
</evidence>